<sequence length="57" mass="5830">MARRTVLSVVALLGGVAATLLCAPVASATAAQGHDAAARHHATAHHGQDTRTDMGWQ</sequence>
<feature type="region of interest" description="Disordered" evidence="1">
    <location>
        <begin position="32"/>
        <end position="57"/>
    </location>
</feature>
<feature type="signal peptide" evidence="2">
    <location>
        <begin position="1"/>
        <end position="22"/>
    </location>
</feature>
<evidence type="ECO:0000256" key="2">
    <source>
        <dbReference type="SAM" id="SignalP"/>
    </source>
</evidence>
<dbReference type="EMBL" id="JBEPBX010000056">
    <property type="protein sequence ID" value="MER6618294.1"/>
    <property type="molecule type" value="Genomic_DNA"/>
</dbReference>
<evidence type="ECO:0000256" key="1">
    <source>
        <dbReference type="SAM" id="MobiDB-lite"/>
    </source>
</evidence>
<dbReference type="Proteomes" id="UP001445472">
    <property type="component" value="Unassembled WGS sequence"/>
</dbReference>
<accession>A0ABV1V5I1</accession>
<feature type="chain" id="PRO_5046986434" evidence="2">
    <location>
        <begin position="23"/>
        <end position="57"/>
    </location>
</feature>
<keyword evidence="4" id="KW-1185">Reference proteome</keyword>
<protein>
    <submittedName>
        <fullName evidence="3">Uncharacterized protein</fullName>
    </submittedName>
</protein>
<evidence type="ECO:0000313" key="3">
    <source>
        <dbReference type="EMBL" id="MER6618294.1"/>
    </source>
</evidence>
<reference evidence="3 4" key="1">
    <citation type="submission" date="2024-06" db="EMBL/GenBank/DDBJ databases">
        <title>The Natural Products Discovery Center: Release of the First 8490 Sequenced Strains for Exploring Actinobacteria Biosynthetic Diversity.</title>
        <authorList>
            <person name="Kalkreuter E."/>
            <person name="Kautsar S.A."/>
            <person name="Yang D."/>
            <person name="Bader C.D."/>
            <person name="Teijaro C.N."/>
            <person name="Fluegel L."/>
            <person name="Davis C.M."/>
            <person name="Simpson J.R."/>
            <person name="Lauterbach L."/>
            <person name="Steele A.D."/>
            <person name="Gui C."/>
            <person name="Meng S."/>
            <person name="Li G."/>
            <person name="Viehrig K."/>
            <person name="Ye F."/>
            <person name="Su P."/>
            <person name="Kiefer A.F."/>
            <person name="Nichols A."/>
            <person name="Cepeda A.J."/>
            <person name="Yan W."/>
            <person name="Fan B."/>
            <person name="Jiang Y."/>
            <person name="Adhikari A."/>
            <person name="Zheng C.-J."/>
            <person name="Schuster L."/>
            <person name="Cowan T.M."/>
            <person name="Smanski M.J."/>
            <person name="Chevrette M.G."/>
            <person name="De Carvalho L.P.S."/>
            <person name="Shen B."/>
        </authorList>
    </citation>
    <scope>NUCLEOTIDE SEQUENCE [LARGE SCALE GENOMIC DNA]</scope>
    <source>
        <strain evidence="3 4">NPDC000837</strain>
    </source>
</reference>
<evidence type="ECO:0000313" key="4">
    <source>
        <dbReference type="Proteomes" id="UP001445472"/>
    </source>
</evidence>
<feature type="compositionally biased region" description="Basic and acidic residues" evidence="1">
    <location>
        <begin position="46"/>
        <end position="57"/>
    </location>
</feature>
<comment type="caution">
    <text evidence="3">The sequence shown here is derived from an EMBL/GenBank/DDBJ whole genome shotgun (WGS) entry which is preliminary data.</text>
</comment>
<proteinExistence type="predicted"/>
<dbReference type="RefSeq" id="WP_159026753.1">
    <property type="nucleotide sequence ID" value="NZ_JBEPBX010000056.1"/>
</dbReference>
<name>A0ABV1V5I1_9ACTN</name>
<keyword evidence="2" id="KW-0732">Signal</keyword>
<organism evidence="3 4">
    <name type="scientific">Streptomyces xantholiticus</name>
    <dbReference type="NCBI Taxonomy" id="68285"/>
    <lineage>
        <taxon>Bacteria</taxon>
        <taxon>Bacillati</taxon>
        <taxon>Actinomycetota</taxon>
        <taxon>Actinomycetes</taxon>
        <taxon>Kitasatosporales</taxon>
        <taxon>Streptomycetaceae</taxon>
        <taxon>Streptomyces</taxon>
    </lineage>
</organism>
<gene>
    <name evidence="3" type="ORF">ABT276_34325</name>
</gene>